<dbReference type="STRING" id="229921.ADN01_07880"/>
<dbReference type="RefSeq" id="WP_062419017.1">
    <property type="nucleotide sequence ID" value="NZ_DF967974.1"/>
</dbReference>
<dbReference type="InterPro" id="IPR035649">
    <property type="entry name" value="EFG_V"/>
</dbReference>
<dbReference type="NCBIfam" id="TIGR00484">
    <property type="entry name" value="EF-G"/>
    <property type="match status" value="1"/>
</dbReference>
<keyword evidence="5 6" id="KW-0342">GTP-binding</keyword>
<feature type="binding site" evidence="6">
    <location>
        <begin position="135"/>
        <end position="138"/>
    </location>
    <ligand>
        <name>GTP</name>
        <dbReference type="ChEBI" id="CHEBI:37565"/>
    </ligand>
</feature>
<evidence type="ECO:0000256" key="5">
    <source>
        <dbReference type="ARBA" id="ARBA00023134"/>
    </source>
</evidence>
<sequence>MSRQYPIETYRNIGIIAHIDAGKTTTTERILFYTGKTYRIGSVDEGTTVTDWMAQERERGITIVSAAVSAEWKGHQINVIDTPGHIDFTAEVQRSLRVLDGGLVVFDATQGVEPQSETVWRQADRYSVPRICFINKMDRIGASYEDAIDSIRTLLGANPIAMQLPIGSEASFRGVVDLMSMQAIYWDDDLGREMRIAAIPEDLKDLAQEMRDQMVERAAEMDDDLTVKFLEGEEISVDELKAALRGAVIRNQATLVFCGSSLRNKGVQPLLDAVVDYLPSPLDVPAVKGVNPNTDAEEERTPSDEEPMSALVFKIVTDPYVGRLAYLRVYSGVLRQGEMVYNPVKGRKERVGRLIRMYADRREDITEVYAGDIAAILGLKDTFTGDTLTDAQKQIVLESISFPEPVIQVAIEPKTTMDQEKMGEALHKLSEEDPTFRVHVDETTGQTIIEGMGELHLDVLVDRMMREFRVQANVGRPRVAYRETITRPVRKLSYRYVKQTGGHGQYGHVVFDLEPLDRGNGVVFENNIVGGAIPKEYIPAVEKGVIEAADSGTLAGYPMTDIRVSLVDGSFHEVDSSEMAFKMAAIFAFKEGVEKGLPVFLEPIMSVEVIIPEDYLGDVLGQISARRGEILGMDMRHGNTQAVRARVPLAEMFGYATELRSATQGRGVFSMEFDHYAPVSDSVAQKILNG</sequence>
<dbReference type="AlphaFoldDB" id="A0A0P6Y3A0"/>
<feature type="domain" description="Tr-type G" evidence="9">
    <location>
        <begin position="8"/>
        <end position="282"/>
    </location>
</feature>
<evidence type="ECO:0000256" key="3">
    <source>
        <dbReference type="ARBA" id="ARBA00022768"/>
    </source>
</evidence>
<dbReference type="CDD" id="cd04088">
    <property type="entry name" value="EFG_mtEFG_II"/>
    <property type="match status" value="1"/>
</dbReference>
<dbReference type="SUPFAM" id="SSF52540">
    <property type="entry name" value="P-loop containing nucleoside triphosphate hydrolases"/>
    <property type="match status" value="1"/>
</dbReference>
<comment type="caution">
    <text evidence="10">The sequence shown here is derived from an EMBL/GenBank/DDBJ whole genome shotgun (WGS) entry which is preliminary data.</text>
</comment>
<dbReference type="PRINTS" id="PR00315">
    <property type="entry name" value="ELONGATNFCT"/>
</dbReference>
<reference evidence="10 11" key="1">
    <citation type="submission" date="2015-07" db="EMBL/GenBank/DDBJ databases">
        <title>Genome sequence of Levilinea saccharolytica DSM 16555.</title>
        <authorList>
            <person name="Hemp J."/>
            <person name="Ward L.M."/>
            <person name="Pace L.A."/>
            <person name="Fischer W.W."/>
        </authorList>
    </citation>
    <scope>NUCLEOTIDE SEQUENCE [LARGE SCALE GENOMIC DNA]</scope>
    <source>
        <strain evidence="10 11">KIBI-1</strain>
    </source>
</reference>
<dbReference type="PANTHER" id="PTHR43261">
    <property type="entry name" value="TRANSLATION ELONGATION FACTOR G-RELATED"/>
    <property type="match status" value="1"/>
</dbReference>
<dbReference type="SMART" id="SM00838">
    <property type="entry name" value="EFG_C"/>
    <property type="match status" value="1"/>
</dbReference>
<dbReference type="FunFam" id="3.30.230.10:FF:000003">
    <property type="entry name" value="Elongation factor G"/>
    <property type="match status" value="1"/>
</dbReference>
<dbReference type="InterPro" id="IPR000640">
    <property type="entry name" value="EFG_V-like"/>
</dbReference>
<dbReference type="Gene3D" id="2.40.30.10">
    <property type="entry name" value="Translation factors"/>
    <property type="match status" value="1"/>
</dbReference>
<dbReference type="Pfam" id="PF03764">
    <property type="entry name" value="EFG_IV"/>
    <property type="match status" value="1"/>
</dbReference>
<dbReference type="InterPro" id="IPR035647">
    <property type="entry name" value="EFG_III/V"/>
</dbReference>
<evidence type="ECO:0000256" key="7">
    <source>
        <dbReference type="NCBIfam" id="TIGR00484"/>
    </source>
</evidence>
<dbReference type="SMART" id="SM00889">
    <property type="entry name" value="EFG_IV"/>
    <property type="match status" value="1"/>
</dbReference>
<dbReference type="InterPro" id="IPR009022">
    <property type="entry name" value="EFG_III"/>
</dbReference>
<evidence type="ECO:0000313" key="10">
    <source>
        <dbReference type="EMBL" id="KPL83617.1"/>
    </source>
</evidence>
<dbReference type="SUPFAM" id="SSF54211">
    <property type="entry name" value="Ribosomal protein S5 domain 2-like"/>
    <property type="match status" value="1"/>
</dbReference>
<feature type="binding site" evidence="6">
    <location>
        <begin position="81"/>
        <end position="85"/>
    </location>
    <ligand>
        <name>GTP</name>
        <dbReference type="ChEBI" id="CHEBI:37565"/>
    </ligand>
</feature>
<dbReference type="InterPro" id="IPR005225">
    <property type="entry name" value="Small_GTP-bd"/>
</dbReference>
<dbReference type="Proteomes" id="UP000050501">
    <property type="component" value="Unassembled WGS sequence"/>
</dbReference>
<dbReference type="InterPro" id="IPR020568">
    <property type="entry name" value="Ribosomal_Su5_D2-typ_SF"/>
</dbReference>
<organism evidence="10 11">
    <name type="scientific">Levilinea saccharolytica</name>
    <dbReference type="NCBI Taxonomy" id="229921"/>
    <lineage>
        <taxon>Bacteria</taxon>
        <taxon>Bacillati</taxon>
        <taxon>Chloroflexota</taxon>
        <taxon>Anaerolineae</taxon>
        <taxon>Anaerolineales</taxon>
        <taxon>Anaerolineaceae</taxon>
        <taxon>Levilinea</taxon>
    </lineage>
</organism>
<keyword evidence="11" id="KW-1185">Reference proteome</keyword>
<dbReference type="InterPro" id="IPR000795">
    <property type="entry name" value="T_Tr_GTP-bd_dom"/>
</dbReference>
<dbReference type="SUPFAM" id="SSF50447">
    <property type="entry name" value="Translation proteins"/>
    <property type="match status" value="1"/>
</dbReference>
<evidence type="ECO:0000256" key="6">
    <source>
        <dbReference type="HAMAP-Rule" id="MF_00054"/>
    </source>
</evidence>
<evidence type="ECO:0000259" key="9">
    <source>
        <dbReference type="PROSITE" id="PS51722"/>
    </source>
</evidence>
<comment type="subcellular location">
    <subcellularLocation>
        <location evidence="6">Cytoplasm</location>
    </subcellularLocation>
</comment>
<dbReference type="FunFam" id="3.30.70.240:FF:000001">
    <property type="entry name" value="Elongation factor G"/>
    <property type="match status" value="1"/>
</dbReference>
<dbReference type="CDD" id="cd01434">
    <property type="entry name" value="EFG_mtEFG1_IV"/>
    <property type="match status" value="1"/>
</dbReference>
<feature type="region of interest" description="Disordered" evidence="8">
    <location>
        <begin position="286"/>
        <end position="305"/>
    </location>
</feature>
<dbReference type="GO" id="GO:0005737">
    <property type="term" value="C:cytoplasm"/>
    <property type="evidence" value="ECO:0007669"/>
    <property type="project" value="UniProtKB-SubCell"/>
</dbReference>
<evidence type="ECO:0000256" key="1">
    <source>
        <dbReference type="ARBA" id="ARBA00005870"/>
    </source>
</evidence>
<dbReference type="NCBIfam" id="NF009891">
    <property type="entry name" value="PRK13351.1-1"/>
    <property type="match status" value="1"/>
</dbReference>
<dbReference type="InterPro" id="IPR005517">
    <property type="entry name" value="Transl_elong_EFG/EF2_IV"/>
</dbReference>
<accession>A0A0P6Y3A0</accession>
<dbReference type="NCBIfam" id="NF009379">
    <property type="entry name" value="PRK12740.1-3"/>
    <property type="match status" value="1"/>
</dbReference>
<dbReference type="CDD" id="cd01886">
    <property type="entry name" value="EF-G"/>
    <property type="match status" value="1"/>
</dbReference>
<dbReference type="CDD" id="cd03713">
    <property type="entry name" value="EFG_mtEFG_C"/>
    <property type="match status" value="1"/>
</dbReference>
<comment type="function">
    <text evidence="6">Catalyzes the GTP-dependent ribosomal translocation step during translation elongation. During this step, the ribosome changes from the pre-translocational (PRE) to the post-translocational (POST) state as the newly formed A-site-bound peptidyl-tRNA and P-site-bound deacylated tRNA move to the P and E sites, respectively. Catalyzes the coordinated movement of the two tRNA molecules, the mRNA and conformational changes in the ribosome.</text>
</comment>
<dbReference type="GO" id="GO:0003924">
    <property type="term" value="F:GTPase activity"/>
    <property type="evidence" value="ECO:0007669"/>
    <property type="project" value="InterPro"/>
</dbReference>
<keyword evidence="2 6" id="KW-0547">Nucleotide-binding</keyword>
<dbReference type="Gene3D" id="3.40.50.300">
    <property type="entry name" value="P-loop containing nucleotide triphosphate hydrolases"/>
    <property type="match status" value="1"/>
</dbReference>
<dbReference type="NCBIfam" id="NF009381">
    <property type="entry name" value="PRK12740.1-5"/>
    <property type="match status" value="1"/>
</dbReference>
<name>A0A0P6Y3A0_9CHLR</name>
<dbReference type="NCBIfam" id="TIGR00231">
    <property type="entry name" value="small_GTP"/>
    <property type="match status" value="1"/>
</dbReference>
<dbReference type="CDD" id="cd16262">
    <property type="entry name" value="EFG_III"/>
    <property type="match status" value="1"/>
</dbReference>
<evidence type="ECO:0000256" key="4">
    <source>
        <dbReference type="ARBA" id="ARBA00022917"/>
    </source>
</evidence>
<dbReference type="FunFam" id="3.30.70.870:FF:000001">
    <property type="entry name" value="Elongation factor G"/>
    <property type="match status" value="1"/>
</dbReference>
<keyword evidence="6" id="KW-0963">Cytoplasm</keyword>
<keyword evidence="4 6" id="KW-0648">Protein biosynthesis</keyword>
<dbReference type="PANTHER" id="PTHR43261:SF1">
    <property type="entry name" value="RIBOSOME-RELEASING FACTOR 2, MITOCHONDRIAL"/>
    <property type="match status" value="1"/>
</dbReference>
<dbReference type="SUPFAM" id="SSF54980">
    <property type="entry name" value="EF-G C-terminal domain-like"/>
    <property type="match status" value="2"/>
</dbReference>
<dbReference type="Gene3D" id="3.30.70.240">
    <property type="match status" value="1"/>
</dbReference>
<dbReference type="Pfam" id="PF22042">
    <property type="entry name" value="EF-G_D2"/>
    <property type="match status" value="1"/>
</dbReference>
<dbReference type="OrthoDB" id="9804431at2"/>
<feature type="binding site" evidence="6">
    <location>
        <begin position="17"/>
        <end position="24"/>
    </location>
    <ligand>
        <name>GTP</name>
        <dbReference type="ChEBI" id="CHEBI:37565"/>
    </ligand>
</feature>
<dbReference type="PATRIC" id="fig|229921.5.peg.776"/>
<dbReference type="InterPro" id="IPR053905">
    <property type="entry name" value="EF-G-like_DII"/>
</dbReference>
<dbReference type="InterPro" id="IPR031157">
    <property type="entry name" value="G_TR_CS"/>
</dbReference>
<dbReference type="Pfam" id="PF14492">
    <property type="entry name" value="EFG_III"/>
    <property type="match status" value="1"/>
</dbReference>
<dbReference type="FunFam" id="2.40.30.10:FF:000006">
    <property type="entry name" value="Elongation factor G"/>
    <property type="match status" value="1"/>
</dbReference>
<dbReference type="GO" id="GO:0032790">
    <property type="term" value="P:ribosome disassembly"/>
    <property type="evidence" value="ECO:0007669"/>
    <property type="project" value="TreeGrafter"/>
</dbReference>
<dbReference type="GO" id="GO:0005525">
    <property type="term" value="F:GTP binding"/>
    <property type="evidence" value="ECO:0007669"/>
    <property type="project" value="UniProtKB-UniRule"/>
</dbReference>
<dbReference type="InterPro" id="IPR009000">
    <property type="entry name" value="Transl_B-barrel_sf"/>
</dbReference>
<dbReference type="Gene3D" id="3.30.70.870">
    <property type="entry name" value="Elongation Factor G (Translational Gtpase), domain 3"/>
    <property type="match status" value="1"/>
</dbReference>
<dbReference type="InterPro" id="IPR014721">
    <property type="entry name" value="Ribsml_uS5_D2-typ_fold_subgr"/>
</dbReference>
<proteinExistence type="inferred from homology"/>
<comment type="similarity">
    <text evidence="1 6">Belongs to the TRAFAC class translation factor GTPase superfamily. Classic translation factor GTPase family. EF-G/EF-2 subfamily.</text>
</comment>
<dbReference type="InterPro" id="IPR004540">
    <property type="entry name" value="Transl_elong_EFG/EF2"/>
</dbReference>
<dbReference type="GO" id="GO:0003746">
    <property type="term" value="F:translation elongation factor activity"/>
    <property type="evidence" value="ECO:0007669"/>
    <property type="project" value="UniProtKB-UniRule"/>
</dbReference>
<dbReference type="PROSITE" id="PS51722">
    <property type="entry name" value="G_TR_2"/>
    <property type="match status" value="1"/>
</dbReference>
<keyword evidence="3 6" id="KW-0251">Elongation factor</keyword>
<dbReference type="EMBL" id="LGCM01000029">
    <property type="protein sequence ID" value="KPL83617.1"/>
    <property type="molecule type" value="Genomic_DNA"/>
</dbReference>
<gene>
    <name evidence="6 10" type="primary">fusA</name>
    <name evidence="10" type="ORF">ADN01_07880</name>
</gene>
<dbReference type="FunFam" id="3.40.50.300:FF:000029">
    <property type="entry name" value="Elongation factor G"/>
    <property type="match status" value="1"/>
</dbReference>
<evidence type="ECO:0000256" key="8">
    <source>
        <dbReference type="SAM" id="MobiDB-lite"/>
    </source>
</evidence>
<dbReference type="InterPro" id="IPR027417">
    <property type="entry name" value="P-loop_NTPase"/>
</dbReference>
<dbReference type="Gene3D" id="3.30.230.10">
    <property type="match status" value="1"/>
</dbReference>
<dbReference type="InterPro" id="IPR047872">
    <property type="entry name" value="EFG_IV"/>
</dbReference>
<dbReference type="InterPro" id="IPR041095">
    <property type="entry name" value="EFG_II"/>
</dbReference>
<dbReference type="HAMAP" id="MF_00054_B">
    <property type="entry name" value="EF_G_EF_2_B"/>
    <property type="match status" value="1"/>
</dbReference>
<dbReference type="PROSITE" id="PS00301">
    <property type="entry name" value="G_TR_1"/>
    <property type="match status" value="1"/>
</dbReference>
<evidence type="ECO:0000256" key="2">
    <source>
        <dbReference type="ARBA" id="ARBA00022741"/>
    </source>
</evidence>
<dbReference type="Pfam" id="PF00679">
    <property type="entry name" value="EFG_C"/>
    <property type="match status" value="1"/>
</dbReference>
<evidence type="ECO:0000313" key="11">
    <source>
        <dbReference type="Proteomes" id="UP000050501"/>
    </source>
</evidence>
<dbReference type="Pfam" id="PF00009">
    <property type="entry name" value="GTP_EFTU"/>
    <property type="match status" value="1"/>
</dbReference>
<protein>
    <recommendedName>
        <fullName evidence="6 7">Elongation factor G</fullName>
        <shortName evidence="6">EF-G</shortName>
    </recommendedName>
</protein>